<keyword evidence="1" id="KW-0547">Nucleotide-binding</keyword>
<name>A0A117I610_9MYCO</name>
<organism evidence="6 7">
    <name type="scientific">Mycolicibacterium brisbanense</name>
    <dbReference type="NCBI Taxonomy" id="146020"/>
    <lineage>
        <taxon>Bacteria</taxon>
        <taxon>Bacillati</taxon>
        <taxon>Actinomycetota</taxon>
        <taxon>Actinomycetes</taxon>
        <taxon>Mycobacteriales</taxon>
        <taxon>Mycobacteriaceae</taxon>
        <taxon>Mycolicibacterium</taxon>
    </lineage>
</organism>
<dbReference type="SUPFAM" id="SSF53067">
    <property type="entry name" value="Actin-like ATPase domain"/>
    <property type="match status" value="1"/>
</dbReference>
<comment type="caution">
    <text evidence="6">The sequence shown here is derived from an EMBL/GenBank/DDBJ whole genome shotgun (WGS) entry which is preliminary data.</text>
</comment>
<feature type="compositionally biased region" description="Low complexity" evidence="4">
    <location>
        <begin position="542"/>
        <end position="576"/>
    </location>
</feature>
<dbReference type="InterPro" id="IPR013126">
    <property type="entry name" value="Hsp_70_fam"/>
</dbReference>
<dbReference type="STRING" id="146020.RMCB_3438"/>
<dbReference type="Gene3D" id="3.90.640.10">
    <property type="entry name" value="Actin, Chain A, domain 4"/>
    <property type="match status" value="1"/>
</dbReference>
<dbReference type="Pfam" id="PF00012">
    <property type="entry name" value="HSP70"/>
    <property type="match status" value="1"/>
</dbReference>
<evidence type="ECO:0000256" key="4">
    <source>
        <dbReference type="SAM" id="MobiDB-lite"/>
    </source>
</evidence>
<evidence type="ECO:0000313" key="7">
    <source>
        <dbReference type="Proteomes" id="UP000069620"/>
    </source>
</evidence>
<keyword evidence="3" id="KW-0143">Chaperone</keyword>
<feature type="compositionally biased region" description="Pro residues" evidence="4">
    <location>
        <begin position="488"/>
        <end position="523"/>
    </location>
</feature>
<gene>
    <name evidence="6" type="ORF">RMCB_3438</name>
</gene>
<feature type="compositionally biased region" description="Low complexity" evidence="4">
    <location>
        <begin position="593"/>
        <end position="636"/>
    </location>
</feature>
<feature type="region of interest" description="Disordered" evidence="4">
    <location>
        <begin position="466"/>
        <end position="576"/>
    </location>
</feature>
<dbReference type="PANTHER" id="PTHR42749:SF1">
    <property type="entry name" value="CELL SHAPE-DETERMINING PROTEIN MREB"/>
    <property type="match status" value="1"/>
</dbReference>
<dbReference type="InterPro" id="IPR043129">
    <property type="entry name" value="ATPase_NBD"/>
</dbReference>
<dbReference type="Gene3D" id="3.30.420.40">
    <property type="match status" value="2"/>
</dbReference>
<reference evidence="7" key="2">
    <citation type="submission" date="2016-02" db="EMBL/GenBank/DDBJ databases">
        <title>Draft genome sequence of five rapidly growing Mycobacterium species.</title>
        <authorList>
            <person name="Katahira K."/>
            <person name="Gotou Y."/>
            <person name="Iida K."/>
            <person name="Ogura Y."/>
            <person name="Hayashi T."/>
        </authorList>
    </citation>
    <scope>NUCLEOTIDE SEQUENCE [LARGE SCALE GENOMIC DNA]</scope>
    <source>
        <strain evidence="7">JCM15654</strain>
    </source>
</reference>
<evidence type="ECO:0000256" key="1">
    <source>
        <dbReference type="ARBA" id="ARBA00022741"/>
    </source>
</evidence>
<evidence type="ECO:0000256" key="3">
    <source>
        <dbReference type="ARBA" id="ARBA00023186"/>
    </source>
</evidence>
<accession>A0A117I610</accession>
<evidence type="ECO:0000313" key="6">
    <source>
        <dbReference type="EMBL" id="GAS89342.1"/>
    </source>
</evidence>
<dbReference type="AlphaFoldDB" id="A0A117I610"/>
<dbReference type="GO" id="GO:0140662">
    <property type="term" value="F:ATP-dependent protein folding chaperone"/>
    <property type="evidence" value="ECO:0007669"/>
    <property type="project" value="InterPro"/>
</dbReference>
<dbReference type="EMBL" id="BCSX01000028">
    <property type="protein sequence ID" value="GAS89342.1"/>
    <property type="molecule type" value="Genomic_DNA"/>
</dbReference>
<dbReference type="Proteomes" id="UP000069620">
    <property type="component" value="Unassembled WGS sequence"/>
</dbReference>
<evidence type="ECO:0000256" key="5">
    <source>
        <dbReference type="SAM" id="Phobius"/>
    </source>
</evidence>
<keyword evidence="2" id="KW-0067">ATP-binding</keyword>
<reference evidence="7" key="1">
    <citation type="journal article" date="2016" name="Genome Announc.">
        <title>Draft Genome Sequences of Five Rapidly Growing Mycobacterium Species, M. thermoresistibile, M. fortuitum subsp. acetamidolyticum, M. canariasense, M. brisbanense, and M. novocastrense.</title>
        <authorList>
            <person name="Katahira K."/>
            <person name="Ogura Y."/>
            <person name="Gotoh Y."/>
            <person name="Hayashi T."/>
        </authorList>
    </citation>
    <scope>NUCLEOTIDE SEQUENCE [LARGE SCALE GENOMIC DNA]</scope>
    <source>
        <strain evidence="7">JCM15654</strain>
    </source>
</reference>
<sequence>MRAEPTTVIPVMSDPLGLSIGTTNLVAARVGNQPLIRRSVLTLSADRTPQVGAPADGHGVTLAGFVERVGDPVPLVAPDGASYLADALLVEALDAMVDAAGGPSPQLAIAVPAHWGAPTLRALRSAMRTNPNLSHDGMPARLVSDAVASLTALRANPGLPLSGVVALLDFGGGGTSITLADAGASFEPIDETTRYADFSGDQIDQALLTHVLDGVAQAGGIEPAGTTAVGSLARLREECRQAKERLSAETATDLMVELPGYSATVRVTRAELETLMRQPLAGALTALETALERNGIGWPAVAAVVTIGGGANIPLVTQQLSEHSQAQVVTTPQPALDAAIGGALAAAYSAEAEVQTGVAPTLEATAATPIPDMTPQEPDSSTFRALAWSQDDTDDDVVPYTGPDLDSFGTHTAARPTVHYVPRTGPIEEPRSAWQKLPVAVFGVAAALVIVAIGGVTYALTSATDTATTSVAPPPPPQPVTQKQAAPVEPPPPSAAPPPPPVTEAAPPPAPVTEAPPPPPPPQTETRVVTVTSTPPPPPPTHTTTTTTTTTETTTTTPPTTTTTTPTTTTTTTNPMTTTYITVPFVPVPIPIQVPNTSPTTQQPQYPYQQNPYQQNPYQPQYPYQQQNPYGSPYQP</sequence>
<feature type="region of interest" description="Disordered" evidence="4">
    <location>
        <begin position="589"/>
        <end position="636"/>
    </location>
</feature>
<keyword evidence="7" id="KW-1185">Reference proteome</keyword>
<feature type="transmembrane region" description="Helical" evidence="5">
    <location>
        <begin position="439"/>
        <end position="460"/>
    </location>
</feature>
<keyword evidence="5" id="KW-0472">Membrane</keyword>
<protein>
    <submittedName>
        <fullName evidence="6">Molecular chaperone</fullName>
    </submittedName>
</protein>
<evidence type="ECO:0000256" key="2">
    <source>
        <dbReference type="ARBA" id="ARBA00022840"/>
    </source>
</evidence>
<feature type="compositionally biased region" description="Low complexity" evidence="4">
    <location>
        <begin position="524"/>
        <end position="533"/>
    </location>
</feature>
<dbReference type="PANTHER" id="PTHR42749">
    <property type="entry name" value="CELL SHAPE-DETERMINING PROTEIN MREB"/>
    <property type="match status" value="1"/>
</dbReference>
<proteinExistence type="predicted"/>
<keyword evidence="5" id="KW-0812">Transmembrane</keyword>
<dbReference type="GO" id="GO:0005524">
    <property type="term" value="F:ATP binding"/>
    <property type="evidence" value="ECO:0007669"/>
    <property type="project" value="UniProtKB-KW"/>
</dbReference>
<keyword evidence="5" id="KW-1133">Transmembrane helix</keyword>